<evidence type="ECO:0000313" key="4">
    <source>
        <dbReference type="Proteomes" id="UP001152797"/>
    </source>
</evidence>
<dbReference type="PANTHER" id="PTHR24216:SF65">
    <property type="entry name" value="PAXILLIN-LIKE PROTEIN 1"/>
    <property type="match status" value="1"/>
</dbReference>
<feature type="compositionally biased region" description="Acidic residues" evidence="1">
    <location>
        <begin position="275"/>
        <end position="285"/>
    </location>
</feature>
<feature type="compositionally biased region" description="Low complexity" evidence="1">
    <location>
        <begin position="1"/>
        <end position="10"/>
    </location>
</feature>
<protein>
    <submittedName>
        <fullName evidence="2">Uncharacterized protein</fullName>
    </submittedName>
</protein>
<keyword evidence="4" id="KW-1185">Reference proteome</keyword>
<evidence type="ECO:0000256" key="1">
    <source>
        <dbReference type="SAM" id="MobiDB-lite"/>
    </source>
</evidence>
<sequence>MADAADAADAAEIHCPSEAVEAAGVEDSQPASGDRDPVVAVPDSPEGLGEQPVVDSQIPESFDDSQPVDMPATPASDHGQGDAVLKLLRAVKMKLNQAHHAAAIRGIAATAPPGKPDASVPAAAPATCPAGGSKDPCPDNMPTLEMDSGDITDAIAKAEQANLEQMSKEVPEAAGDGGIKEFLRTQQLSLSKAKARKAKGDENSEEEDEDEKDDDQEEDEEEEKPRKKKPRGKAKAKAKAKATPKAKAKATQSSKGSSKPSKPVHSKPDVAEVVADSEMEPEEPDAEKVKVKMHKRKKPDASQPEAEDVETEKKKGKTKEKVEKTEKNEKKAKKMTEKEENQEGKSTFAKRAPRASSWDKWHAIRDSYNSFVRDKVDHHTYVEDYWWHYCNEILANNGGKLKALKEKVLYDFLCLEHVCACMNSTGSAYIQSFSPATAEPATKKKKVQMLANLGFRPGHKPPALRRRREGLPRPEYRFVEHYAGQAEMTKAASKEFGASVGLDKLYHRSMDEFFAQLGYQYVAERQCGRFFDHLVGRSFDVSRTYTKAFAFHMTRILKPKRIDPKPSSADPAQQLLNLWHQSEGLGDRWVDAGLPGLAHYVLGARGLKVPSPAPATVLRHSRSAETLLSGIYAMDVQAVKNELPDDPAELLRLHEELSRMAPKNTMLIRGISDATTIPATAEELAQLRASLPATSPSPSLDEKGETRKFQKPTACKGSAPAPPANGVSTVATPCDSLTPTPKVPPVPMQGLRAPAPRTPEGEAPSKKPRVDTNQRIARLLGPSQAPSAKACPPTVSPTSVARSLASELDDVSLSNEPVARESSLVFPKRVEHEGGECLAAFTPSAAPGSPDTQDAKYQELLAVIEKQQVPGAKRSEAAVPEETRTSPAAAPPVPAGTKPMSVQETSGDEAEYPVVMHAATMTRNEKQKVARVVTPKGSSGHLEVPNDIFKLWNTKAGKEKLYALWAKSGGVKAVFLERVTILSSTTRSKKLQVTGGFYSEEDMKKELNYKEDRIEKIKKWAISKKLVRLCEYDEDTPEYWVNTRTSGTLSREDVETMSRERTHDQTVGADSFALGDGPEDTEGAGGFNADLGASGMDLEGDSQVTAQSKLGSYLKNALKTKNYKKLNSIIKSIDLHYETLSDIQAEGSINGFTAEHFVTKAKKHRRSKTEAPAKECVEAAIAARKKDSCRVLAKIASAKLDSADEPLFRPHPDCHGNSSETPKFSAGINLRGRSLANRFLFTALKCEYYKDEHHRFDELIDIWAQKMKDLFETGFEFGGDTWKIGVLGLTGDAPFLREAGRHNRSFSNVRKSAASNRILKGVCWLCDAGRTNGPAYEDVNILTADWLGTVGPRNPLPWTSQSPLLEHLFMDQNDPASFYLPDTFHIYYFGVGKDFASSSLIYLAKTVFKKRNIDASIDAINGELQRYLALHKTERAHFGRKFSKELLGYKSGRHYPFGRWSKGADTSFVVKFVEWLVDETVASNGEWSSDFVILSIRDGCKAIGTFLRILFGSSFWFTPQGAKDAILSGLEFSRMFMRLASVCVVRKQCLYKVTPKVHMYSHILLRMLTEYRIDPSAVVNPLSSSTFQCEDFVGHVARMSRRCSAKVNGTRIIHRYLVAIEGAFRLEAA</sequence>
<accession>A0A9P1G584</accession>
<feature type="compositionally biased region" description="Low complexity" evidence="1">
    <location>
        <begin position="249"/>
        <end position="263"/>
    </location>
</feature>
<feature type="region of interest" description="Disordered" evidence="1">
    <location>
        <begin position="1"/>
        <end position="79"/>
    </location>
</feature>
<feature type="compositionally biased region" description="Polar residues" evidence="1">
    <location>
        <begin position="726"/>
        <end position="739"/>
    </location>
</feature>
<feature type="compositionally biased region" description="Low complexity" evidence="1">
    <location>
        <begin position="689"/>
        <end position="699"/>
    </location>
</feature>
<dbReference type="Proteomes" id="UP001152797">
    <property type="component" value="Unassembled WGS sequence"/>
</dbReference>
<proteinExistence type="predicted"/>
<dbReference type="EMBL" id="CAMXCT030002935">
    <property type="protein sequence ID" value="CAL4788731.1"/>
    <property type="molecule type" value="Genomic_DNA"/>
</dbReference>
<feature type="compositionally biased region" description="Basic and acidic residues" evidence="1">
    <location>
        <begin position="319"/>
        <end position="343"/>
    </location>
</feature>
<comment type="caution">
    <text evidence="2">The sequence shown here is derived from an EMBL/GenBank/DDBJ whole genome shotgun (WGS) entry which is preliminary data.</text>
</comment>
<feature type="compositionally biased region" description="Basic and acidic residues" evidence="1">
    <location>
        <begin position="759"/>
        <end position="770"/>
    </location>
</feature>
<dbReference type="EMBL" id="CAMXCT010002935">
    <property type="protein sequence ID" value="CAI4001419.1"/>
    <property type="molecule type" value="Genomic_DNA"/>
</dbReference>
<feature type="compositionally biased region" description="Basic and acidic residues" evidence="1">
    <location>
        <begin position="873"/>
        <end position="884"/>
    </location>
</feature>
<reference evidence="3 4" key="2">
    <citation type="submission" date="2024-05" db="EMBL/GenBank/DDBJ databases">
        <authorList>
            <person name="Chen Y."/>
            <person name="Shah S."/>
            <person name="Dougan E. K."/>
            <person name="Thang M."/>
            <person name="Chan C."/>
        </authorList>
    </citation>
    <scope>NUCLEOTIDE SEQUENCE [LARGE SCALE GENOMIC DNA]</scope>
</reference>
<feature type="region of interest" description="Disordered" evidence="1">
    <location>
        <begin position="115"/>
        <end position="147"/>
    </location>
</feature>
<name>A0A9P1G584_9DINO</name>
<feature type="compositionally biased region" description="Basic residues" evidence="1">
    <location>
        <begin position="226"/>
        <end position="248"/>
    </location>
</feature>
<feature type="region of interest" description="Disordered" evidence="1">
    <location>
        <begin position="160"/>
        <end position="351"/>
    </location>
</feature>
<dbReference type="PANTHER" id="PTHR24216">
    <property type="entry name" value="PAXILLIN-RELATED"/>
    <property type="match status" value="1"/>
</dbReference>
<dbReference type="EMBL" id="CAMXCT020002935">
    <property type="protein sequence ID" value="CAL1154794.1"/>
    <property type="molecule type" value="Genomic_DNA"/>
</dbReference>
<reference evidence="2" key="1">
    <citation type="submission" date="2022-10" db="EMBL/GenBank/DDBJ databases">
        <authorList>
            <person name="Chen Y."/>
            <person name="Dougan E. K."/>
            <person name="Chan C."/>
            <person name="Rhodes N."/>
            <person name="Thang M."/>
        </authorList>
    </citation>
    <scope>NUCLEOTIDE SEQUENCE</scope>
</reference>
<feature type="region of interest" description="Disordered" evidence="1">
    <location>
        <begin position="689"/>
        <end position="770"/>
    </location>
</feature>
<feature type="compositionally biased region" description="Acidic residues" evidence="1">
    <location>
        <begin position="203"/>
        <end position="222"/>
    </location>
</feature>
<evidence type="ECO:0000313" key="3">
    <source>
        <dbReference type="EMBL" id="CAL4788731.1"/>
    </source>
</evidence>
<organism evidence="2">
    <name type="scientific">Cladocopium goreaui</name>
    <dbReference type="NCBI Taxonomy" id="2562237"/>
    <lineage>
        <taxon>Eukaryota</taxon>
        <taxon>Sar</taxon>
        <taxon>Alveolata</taxon>
        <taxon>Dinophyceae</taxon>
        <taxon>Suessiales</taxon>
        <taxon>Symbiodiniaceae</taxon>
        <taxon>Cladocopium</taxon>
    </lineage>
</organism>
<feature type="compositionally biased region" description="Low complexity" evidence="1">
    <location>
        <begin position="115"/>
        <end position="130"/>
    </location>
</feature>
<gene>
    <name evidence="2" type="ORF">C1SCF055_LOCUS27468</name>
</gene>
<evidence type="ECO:0000313" key="2">
    <source>
        <dbReference type="EMBL" id="CAI4001419.1"/>
    </source>
</evidence>
<feature type="region of interest" description="Disordered" evidence="1">
    <location>
        <begin position="868"/>
        <end position="907"/>
    </location>
</feature>